<evidence type="ECO:0000313" key="2">
    <source>
        <dbReference type="Proteomes" id="UP000236745"/>
    </source>
</evidence>
<gene>
    <name evidence="1" type="ORF">SAMN05444390_101195</name>
</gene>
<dbReference type="EMBL" id="FNVQ01000001">
    <property type="protein sequence ID" value="SEF67327.1"/>
    <property type="molecule type" value="Genomic_DNA"/>
</dbReference>
<reference evidence="1 2" key="1">
    <citation type="submission" date="2016-10" db="EMBL/GenBank/DDBJ databases">
        <authorList>
            <person name="de Groot N.N."/>
        </authorList>
    </citation>
    <scope>NUCLEOTIDE SEQUENCE [LARGE SCALE GENOMIC DNA]</scope>
    <source>
        <strain evidence="1 2">DSM 22012</strain>
    </source>
</reference>
<accession>A0A1H5TZ98</accession>
<keyword evidence="1" id="KW-0418">Kinase</keyword>
<dbReference type="SUPFAM" id="SSF52540">
    <property type="entry name" value="P-loop containing nucleoside triphosphate hydrolases"/>
    <property type="match status" value="1"/>
</dbReference>
<proteinExistence type="predicted"/>
<dbReference type="OrthoDB" id="531205at2"/>
<keyword evidence="2" id="KW-1185">Reference proteome</keyword>
<dbReference type="InterPro" id="IPR027417">
    <property type="entry name" value="P-loop_NTPase"/>
</dbReference>
<evidence type="ECO:0000313" key="1">
    <source>
        <dbReference type="EMBL" id="SEF67327.1"/>
    </source>
</evidence>
<organism evidence="1 2">
    <name type="scientific">Marinobacterium lutimaris</name>
    <dbReference type="NCBI Taxonomy" id="568106"/>
    <lineage>
        <taxon>Bacteria</taxon>
        <taxon>Pseudomonadati</taxon>
        <taxon>Pseudomonadota</taxon>
        <taxon>Gammaproteobacteria</taxon>
        <taxon>Oceanospirillales</taxon>
        <taxon>Oceanospirillaceae</taxon>
        <taxon>Marinobacterium</taxon>
    </lineage>
</organism>
<keyword evidence="1" id="KW-0808">Transferase</keyword>
<dbReference type="Proteomes" id="UP000236745">
    <property type="component" value="Unassembled WGS sequence"/>
</dbReference>
<dbReference type="Pfam" id="PF13671">
    <property type="entry name" value="AAA_33"/>
    <property type="match status" value="1"/>
</dbReference>
<protein>
    <submittedName>
        <fullName evidence="1">Predicted kinase</fullName>
    </submittedName>
</protein>
<dbReference type="AlphaFoldDB" id="A0A1H5TZ98"/>
<name>A0A1H5TZ98_9GAMM</name>
<sequence length="167" mass="18851">MNTEGQPGTLFFFCGKMGAGKSTLAKAVATENSAVLISEDEWLAAHYPEQIQTFDDYLTLSRSIKPFIHAHVQNILATGTSVVMDFPANTVNQRAWFKALCCEVGCEHQMQFLDLTDDQCLAQVAQRRLEQPERAHFDTAEVFAHVTRFFEPPTAEENLNILRIERD</sequence>
<dbReference type="GO" id="GO:0016301">
    <property type="term" value="F:kinase activity"/>
    <property type="evidence" value="ECO:0007669"/>
    <property type="project" value="UniProtKB-KW"/>
</dbReference>
<dbReference type="RefSeq" id="WP_104001219.1">
    <property type="nucleotide sequence ID" value="NZ_FNVQ01000001.1"/>
</dbReference>
<dbReference type="Gene3D" id="3.40.50.300">
    <property type="entry name" value="P-loop containing nucleotide triphosphate hydrolases"/>
    <property type="match status" value="1"/>
</dbReference>